<gene>
    <name evidence="1" type="ORF">KFK14_12895</name>
</gene>
<dbReference type="KEGG" id="spph:KFK14_12895"/>
<dbReference type="EMBL" id="CP073910">
    <property type="protein sequence ID" value="QUT04044.1"/>
    <property type="molecule type" value="Genomic_DNA"/>
</dbReference>
<keyword evidence="2" id="KW-1185">Reference proteome</keyword>
<name>A0A975PZP6_9SPHN</name>
<proteinExistence type="predicted"/>
<dbReference type="Pfam" id="PF03237">
    <property type="entry name" value="Terminase_6N"/>
    <property type="match status" value="1"/>
</dbReference>
<evidence type="ECO:0000313" key="2">
    <source>
        <dbReference type="Proteomes" id="UP000681425"/>
    </source>
</evidence>
<protein>
    <submittedName>
        <fullName evidence="1">Terminase family protein</fullName>
    </submittedName>
</protein>
<sequence length="256" mass="28716">MPEPYVERVLIGQRSHEHINPHAIGGLSLRDERRTAMFFPSEHITLVGGERIISVIPLGYQPIIDAHVPGTNCYLIGGSVHHNTGKTVAGGYECTAHMTGQYPDWWEGKRFRHPIDAWAAGDTNETTRDVIQKELFGQVTWNSEGRKTMDGSGIVPRETFGRITWKQGVQDMIDTIQIRHVSGGWSRLGLKSFDQGRRVFQGTAKHLIWLDEECPKDVYDECLTRTGTTAGILLTTFTPLNGRTEVVKSFDMQRAA</sequence>
<dbReference type="Proteomes" id="UP000681425">
    <property type="component" value="Chromosome"/>
</dbReference>
<evidence type="ECO:0000313" key="1">
    <source>
        <dbReference type="EMBL" id="QUT04044.1"/>
    </source>
</evidence>
<organism evidence="1 2">
    <name type="scientific">Sphingobium phenoxybenzoativorans</name>
    <dbReference type="NCBI Taxonomy" id="1592790"/>
    <lineage>
        <taxon>Bacteria</taxon>
        <taxon>Pseudomonadati</taxon>
        <taxon>Pseudomonadota</taxon>
        <taxon>Alphaproteobacteria</taxon>
        <taxon>Sphingomonadales</taxon>
        <taxon>Sphingomonadaceae</taxon>
        <taxon>Sphingobium</taxon>
    </lineage>
</organism>
<accession>A0A975PZP6</accession>
<dbReference type="AlphaFoldDB" id="A0A975PZP6"/>
<reference evidence="1" key="1">
    <citation type="submission" date="2021-04" db="EMBL/GenBank/DDBJ databases">
        <title>Isolation of p-tert-butylphenol degrading bacteria Sphingobium phenoxybenzoativorans Tas13 from active sludge.</title>
        <authorList>
            <person name="Li Y."/>
        </authorList>
    </citation>
    <scope>NUCLEOTIDE SEQUENCE</scope>
    <source>
        <strain evidence="1">Tas13</strain>
    </source>
</reference>